<gene>
    <name evidence="4" type="primary">rfbC</name>
    <name evidence="4" type="ORF">COB21_02495</name>
</gene>
<dbReference type="NCBIfam" id="TIGR01221">
    <property type="entry name" value="rmlC"/>
    <property type="match status" value="1"/>
</dbReference>
<comment type="function">
    <text evidence="3">Catalyzes the epimerization of the C3' and C5'positions of dTDP-6-deoxy-D-xylo-4-hexulose, forming dTDP-6-deoxy-L-lyxo-4-hexulose.</text>
</comment>
<dbReference type="EC" id="5.1.3.13" evidence="3"/>
<comment type="caution">
    <text evidence="4">The sequence shown here is derived from an EMBL/GenBank/DDBJ whole genome shotgun (WGS) entry which is preliminary data.</text>
</comment>
<evidence type="ECO:0000313" key="5">
    <source>
        <dbReference type="Proteomes" id="UP000218775"/>
    </source>
</evidence>
<dbReference type="SUPFAM" id="SSF51182">
    <property type="entry name" value="RmlC-like cupins"/>
    <property type="match status" value="1"/>
</dbReference>
<dbReference type="GO" id="GO:0019305">
    <property type="term" value="P:dTDP-rhamnose biosynthetic process"/>
    <property type="evidence" value="ECO:0007669"/>
    <property type="project" value="UniProtKB-UniRule"/>
</dbReference>
<dbReference type="Pfam" id="PF00908">
    <property type="entry name" value="dTDP_sugar_isom"/>
    <property type="match status" value="1"/>
</dbReference>
<dbReference type="InterPro" id="IPR011051">
    <property type="entry name" value="RmlC_Cupin_sf"/>
</dbReference>
<dbReference type="AlphaFoldDB" id="A0A2A4X597"/>
<dbReference type="Proteomes" id="UP000218775">
    <property type="component" value="Unassembled WGS sequence"/>
</dbReference>
<proteinExistence type="inferred from homology"/>
<dbReference type="UniPathway" id="UPA00124"/>
<accession>A0A2A4X597</accession>
<dbReference type="EMBL" id="NVUK01000012">
    <property type="protein sequence ID" value="PCI77842.1"/>
    <property type="molecule type" value="Genomic_DNA"/>
</dbReference>
<organism evidence="4 5">
    <name type="scientific">Aerophobetes bacterium</name>
    <dbReference type="NCBI Taxonomy" id="2030807"/>
    <lineage>
        <taxon>Bacteria</taxon>
        <taxon>Candidatus Aerophobota</taxon>
    </lineage>
</organism>
<dbReference type="PANTHER" id="PTHR21047">
    <property type="entry name" value="DTDP-6-DEOXY-D-GLUCOSE-3,5 EPIMERASE"/>
    <property type="match status" value="1"/>
</dbReference>
<dbReference type="PANTHER" id="PTHR21047:SF2">
    <property type="entry name" value="THYMIDINE DIPHOSPHO-4-KETO-RHAMNOSE 3,5-EPIMERASE"/>
    <property type="match status" value="1"/>
</dbReference>
<dbReference type="InterPro" id="IPR014710">
    <property type="entry name" value="RmlC-like_jellyroll"/>
</dbReference>
<evidence type="ECO:0000256" key="1">
    <source>
        <dbReference type="PIRSR" id="PIRSR600888-1"/>
    </source>
</evidence>
<dbReference type="GO" id="GO:0008830">
    <property type="term" value="F:dTDP-4-dehydrorhamnose 3,5-epimerase activity"/>
    <property type="evidence" value="ECO:0007669"/>
    <property type="project" value="UniProtKB-UniRule"/>
</dbReference>
<dbReference type="Gene3D" id="2.60.120.10">
    <property type="entry name" value="Jelly Rolls"/>
    <property type="match status" value="1"/>
</dbReference>
<dbReference type="GO" id="GO:0000271">
    <property type="term" value="P:polysaccharide biosynthetic process"/>
    <property type="evidence" value="ECO:0007669"/>
    <property type="project" value="TreeGrafter"/>
</dbReference>
<reference evidence="5" key="1">
    <citation type="submission" date="2017-08" db="EMBL/GenBank/DDBJ databases">
        <title>A dynamic microbial community with high functional redundancy inhabits the cold, oxic subseafloor aquifer.</title>
        <authorList>
            <person name="Tully B.J."/>
            <person name="Wheat C.G."/>
            <person name="Glazer B.T."/>
            <person name="Huber J.A."/>
        </authorList>
    </citation>
    <scope>NUCLEOTIDE SEQUENCE [LARGE SCALE GENOMIC DNA]</scope>
</reference>
<sequence>MKQETQVAITRVPILLKLKKYADNRGFFVETFSKELQKQLDLSSSHFVQDNHSYSKKGVLRGMHYQTSPGQDKLVYTLEGEIYDVVVDIRADSPNFGKWQGFHLDSKRGDILFVPHGFAHGFLVLSGHAHVTYKVSSFYSASGEKSFDPLDKTVNIDWPLKEVLLSERDQQAPSWHQAEKL</sequence>
<feature type="active site" description="Proton acceptor" evidence="1">
    <location>
        <position position="64"/>
    </location>
</feature>
<dbReference type="InterPro" id="IPR000888">
    <property type="entry name" value="RmlC-like"/>
</dbReference>
<feature type="active site" description="Proton donor" evidence="1">
    <location>
        <position position="133"/>
    </location>
</feature>
<comment type="pathway">
    <text evidence="3">Carbohydrate biosynthesis; dTDP-L-rhamnose biosynthesis.</text>
</comment>
<comment type="catalytic activity">
    <reaction evidence="3">
        <text>dTDP-4-dehydro-6-deoxy-alpha-D-glucose = dTDP-4-dehydro-beta-L-rhamnose</text>
        <dbReference type="Rhea" id="RHEA:16969"/>
        <dbReference type="ChEBI" id="CHEBI:57649"/>
        <dbReference type="ChEBI" id="CHEBI:62830"/>
        <dbReference type="EC" id="5.1.3.13"/>
    </reaction>
</comment>
<evidence type="ECO:0000256" key="3">
    <source>
        <dbReference type="RuleBase" id="RU364069"/>
    </source>
</evidence>
<dbReference type="GO" id="GO:0005829">
    <property type="term" value="C:cytosol"/>
    <property type="evidence" value="ECO:0007669"/>
    <property type="project" value="TreeGrafter"/>
</dbReference>
<dbReference type="CDD" id="cd00438">
    <property type="entry name" value="cupin_RmlC"/>
    <property type="match status" value="1"/>
</dbReference>
<keyword evidence="3" id="KW-0413">Isomerase</keyword>
<comment type="similarity">
    <text evidence="3">Belongs to the dTDP-4-dehydrorhamnose 3,5-epimerase family.</text>
</comment>
<feature type="site" description="Participates in a stacking interaction with the thymidine ring of dTDP-4-oxo-6-deoxyglucose" evidence="2">
    <location>
        <position position="139"/>
    </location>
</feature>
<name>A0A2A4X597_UNCAE</name>
<evidence type="ECO:0000313" key="4">
    <source>
        <dbReference type="EMBL" id="PCI77842.1"/>
    </source>
</evidence>
<evidence type="ECO:0000256" key="2">
    <source>
        <dbReference type="PIRSR" id="PIRSR600888-3"/>
    </source>
</evidence>
<comment type="subunit">
    <text evidence="3">Homodimer.</text>
</comment>
<protein>
    <recommendedName>
        <fullName evidence="3">dTDP-4-dehydrorhamnose 3,5-epimerase</fullName>
        <ecNumber evidence="3">5.1.3.13</ecNumber>
    </recommendedName>
    <alternativeName>
        <fullName evidence="3">Thymidine diphospho-4-keto-rhamnose 3,5-epimerase</fullName>
    </alternativeName>
</protein>